<dbReference type="Proteomes" id="UP001501004">
    <property type="component" value="Unassembled WGS sequence"/>
</dbReference>
<feature type="transmembrane region" description="Helical" evidence="1">
    <location>
        <begin position="26"/>
        <end position="48"/>
    </location>
</feature>
<dbReference type="EMBL" id="BAABAE010000001">
    <property type="protein sequence ID" value="GAA3731185.1"/>
    <property type="molecule type" value="Genomic_DNA"/>
</dbReference>
<name>A0ABP7F9N4_9MICO</name>
<evidence type="ECO:0000313" key="3">
    <source>
        <dbReference type="Proteomes" id="UP001501004"/>
    </source>
</evidence>
<sequence>MPHPVHVTLHELTLPRMLAEASPESIGYAIIAIGLVGLGLALVVLFVATRRRQHHR</sequence>
<protein>
    <recommendedName>
        <fullName evidence="4">LPXTG cell wall anchor domain-containing protein</fullName>
    </recommendedName>
</protein>
<keyword evidence="3" id="KW-1185">Reference proteome</keyword>
<proteinExistence type="predicted"/>
<keyword evidence="1" id="KW-0472">Membrane</keyword>
<evidence type="ECO:0008006" key="4">
    <source>
        <dbReference type="Google" id="ProtNLM"/>
    </source>
</evidence>
<dbReference type="RefSeq" id="WP_344753291.1">
    <property type="nucleotide sequence ID" value="NZ_BAABAE010000001.1"/>
</dbReference>
<reference evidence="3" key="1">
    <citation type="journal article" date="2019" name="Int. J. Syst. Evol. Microbiol.">
        <title>The Global Catalogue of Microorganisms (GCM) 10K type strain sequencing project: providing services to taxonomists for standard genome sequencing and annotation.</title>
        <authorList>
            <consortium name="The Broad Institute Genomics Platform"/>
            <consortium name="The Broad Institute Genome Sequencing Center for Infectious Disease"/>
            <person name="Wu L."/>
            <person name="Ma J."/>
        </authorList>
    </citation>
    <scope>NUCLEOTIDE SEQUENCE [LARGE SCALE GENOMIC DNA]</scope>
    <source>
        <strain evidence="3">JCM 16949</strain>
    </source>
</reference>
<gene>
    <name evidence="2" type="ORF">GCM10022239_04740</name>
</gene>
<keyword evidence="1" id="KW-1133">Transmembrane helix</keyword>
<keyword evidence="1" id="KW-0812">Transmembrane</keyword>
<evidence type="ECO:0000256" key="1">
    <source>
        <dbReference type="SAM" id="Phobius"/>
    </source>
</evidence>
<accession>A0ABP7F9N4</accession>
<evidence type="ECO:0000313" key="2">
    <source>
        <dbReference type="EMBL" id="GAA3731185.1"/>
    </source>
</evidence>
<organism evidence="2 3">
    <name type="scientific">Leifsonella bigeumensis</name>
    <dbReference type="NCBI Taxonomy" id="433643"/>
    <lineage>
        <taxon>Bacteria</taxon>
        <taxon>Bacillati</taxon>
        <taxon>Actinomycetota</taxon>
        <taxon>Actinomycetes</taxon>
        <taxon>Micrococcales</taxon>
        <taxon>Microbacteriaceae</taxon>
        <taxon>Leifsonella</taxon>
    </lineage>
</organism>
<comment type="caution">
    <text evidence="2">The sequence shown here is derived from an EMBL/GenBank/DDBJ whole genome shotgun (WGS) entry which is preliminary data.</text>
</comment>